<reference evidence="5" key="1">
    <citation type="submission" date="2018-12" db="EMBL/GenBank/DDBJ databases">
        <title>Novel natural products biosynthetic potential of the class Ktedonobacteria.</title>
        <authorList>
            <person name="Zheng Y."/>
            <person name="Saitou A."/>
            <person name="Wang C.M."/>
            <person name="Toyoda A."/>
            <person name="Minakuchi Y."/>
            <person name="Sekiguchi Y."/>
            <person name="Ueda K."/>
            <person name="Takano H."/>
            <person name="Sakai Y."/>
            <person name="Yokota A."/>
            <person name="Yabe S."/>
        </authorList>
    </citation>
    <scope>NUCLEOTIDE SEQUENCE</scope>
    <source>
        <strain evidence="5">A3-2</strain>
    </source>
</reference>
<sequence length="346" mass="37889">MQSLAGYSPAFLKELYRKMVLIRRFEERAAELRSLGYIPGFLHPYIGQEAVAVGACAALGPHDYITSTHRGHGHILARGGDPRYMYAELFARRDGYNRAKGGSLHIANIELGIIGANGIVGGGIPIAVGAGLALKQARLIGAHHPDDPRARRADGVAVTFFGDGASNQGAFHESLNLAALWRLPVIFICENNLYGEFTPQHKHQTIRDIATRASSYAIPGLIADGNDVLDVYRVVSKAVEDARKGRGPTLVECKTYRQRGHYEGDMGQYRPAEEVAFWLEADPIKNYRRLLLSGKICSEDELQALDQAVERELEEAIAFAKASPHPAPEEALEDVFVESYGGRALL</sequence>
<keyword evidence="2" id="KW-0560">Oxidoreductase</keyword>
<dbReference type="PANTHER" id="PTHR11516:SF60">
    <property type="entry name" value="PYRUVATE DEHYDROGENASE E1 COMPONENT SUBUNIT ALPHA"/>
    <property type="match status" value="1"/>
</dbReference>
<dbReference type="PANTHER" id="PTHR11516">
    <property type="entry name" value="PYRUVATE DEHYDROGENASE E1 COMPONENT, ALPHA SUBUNIT BACTERIAL AND ORGANELLAR"/>
    <property type="match status" value="1"/>
</dbReference>
<protein>
    <submittedName>
        <fullName evidence="5">Pyruvate dehydrogenase E1 component subunit alpha</fullName>
    </submittedName>
</protein>
<dbReference type="EMBL" id="AP019377">
    <property type="protein sequence ID" value="BBH95912.1"/>
    <property type="molecule type" value="Genomic_DNA"/>
</dbReference>
<feature type="domain" description="Dehydrogenase E1 component" evidence="4">
    <location>
        <begin position="17"/>
        <end position="329"/>
    </location>
</feature>
<dbReference type="SUPFAM" id="SSF52518">
    <property type="entry name" value="Thiamin diphosphate-binding fold (THDP-binding)"/>
    <property type="match status" value="1"/>
</dbReference>
<comment type="cofactor">
    <cofactor evidence="1">
        <name>thiamine diphosphate</name>
        <dbReference type="ChEBI" id="CHEBI:58937"/>
    </cofactor>
</comment>
<dbReference type="GO" id="GO:0006086">
    <property type="term" value="P:pyruvate decarboxylation to acetyl-CoA"/>
    <property type="evidence" value="ECO:0007669"/>
    <property type="project" value="TreeGrafter"/>
</dbReference>
<dbReference type="Gene3D" id="3.40.50.970">
    <property type="match status" value="1"/>
</dbReference>
<evidence type="ECO:0000256" key="2">
    <source>
        <dbReference type="ARBA" id="ARBA00023002"/>
    </source>
</evidence>
<dbReference type="GO" id="GO:0004739">
    <property type="term" value="F:pyruvate dehydrogenase (acetyl-transferring) activity"/>
    <property type="evidence" value="ECO:0007669"/>
    <property type="project" value="TreeGrafter"/>
</dbReference>
<evidence type="ECO:0000259" key="4">
    <source>
        <dbReference type="Pfam" id="PF00676"/>
    </source>
</evidence>
<dbReference type="AlphaFoldDB" id="A0A455T8W9"/>
<dbReference type="InterPro" id="IPR050642">
    <property type="entry name" value="PDH_E1_Alpha_Subunit"/>
</dbReference>
<dbReference type="Pfam" id="PF00676">
    <property type="entry name" value="E1_dh"/>
    <property type="match status" value="1"/>
</dbReference>
<name>A0A455T8W9_9CHLR</name>
<proteinExistence type="predicted"/>
<keyword evidence="3" id="KW-0786">Thiamine pyrophosphate</keyword>
<dbReference type="CDD" id="cd02000">
    <property type="entry name" value="TPP_E1_PDC_ADC_BCADC"/>
    <property type="match status" value="1"/>
</dbReference>
<keyword evidence="5" id="KW-0670">Pyruvate</keyword>
<organism evidence="5">
    <name type="scientific">Thermogemmatispora argillosa</name>
    <dbReference type="NCBI Taxonomy" id="2045280"/>
    <lineage>
        <taxon>Bacteria</taxon>
        <taxon>Bacillati</taxon>
        <taxon>Chloroflexota</taxon>
        <taxon>Ktedonobacteria</taxon>
        <taxon>Thermogemmatisporales</taxon>
        <taxon>Thermogemmatisporaceae</taxon>
        <taxon>Thermogemmatispora</taxon>
    </lineage>
</organism>
<evidence type="ECO:0000256" key="1">
    <source>
        <dbReference type="ARBA" id="ARBA00001964"/>
    </source>
</evidence>
<accession>A0A455T8W9</accession>
<gene>
    <name evidence="5" type="primary">acoA_2</name>
    <name evidence="5" type="ORF">KTA_41110</name>
</gene>
<dbReference type="InterPro" id="IPR001017">
    <property type="entry name" value="DH_E1"/>
</dbReference>
<dbReference type="InterPro" id="IPR029061">
    <property type="entry name" value="THDP-binding"/>
</dbReference>
<evidence type="ECO:0000256" key="3">
    <source>
        <dbReference type="ARBA" id="ARBA00023052"/>
    </source>
</evidence>
<evidence type="ECO:0000313" key="5">
    <source>
        <dbReference type="EMBL" id="BBH95912.1"/>
    </source>
</evidence>